<dbReference type="PIRSF" id="PIRSF005572">
    <property type="entry name" value="NifS"/>
    <property type="match status" value="1"/>
</dbReference>
<keyword evidence="4" id="KW-0663">Pyridoxal phosphate</keyword>
<accession>A0A0L6U4C2</accession>
<dbReference type="InterPro" id="IPR000192">
    <property type="entry name" value="Aminotrans_V_dom"/>
</dbReference>
<comment type="catalytic activity">
    <reaction evidence="5">
        <text>(sulfur carrier)-H + L-cysteine = (sulfur carrier)-SH + L-alanine</text>
        <dbReference type="Rhea" id="RHEA:43892"/>
        <dbReference type="Rhea" id="RHEA-COMP:14737"/>
        <dbReference type="Rhea" id="RHEA-COMP:14739"/>
        <dbReference type="ChEBI" id="CHEBI:29917"/>
        <dbReference type="ChEBI" id="CHEBI:35235"/>
        <dbReference type="ChEBI" id="CHEBI:57972"/>
        <dbReference type="ChEBI" id="CHEBI:64428"/>
        <dbReference type="EC" id="2.8.1.7"/>
    </reaction>
</comment>
<comment type="cofactor">
    <cofactor evidence="1 6">
        <name>pyridoxal 5'-phosphate</name>
        <dbReference type="ChEBI" id="CHEBI:597326"/>
    </cofactor>
</comment>
<dbReference type="RefSeq" id="WP_050738541.1">
    <property type="nucleotide sequence ID" value="NZ_LGYO01000004.1"/>
</dbReference>
<evidence type="ECO:0000256" key="6">
    <source>
        <dbReference type="RuleBase" id="RU004504"/>
    </source>
</evidence>
<sequence>MKRTEKTVYFDNASTTFPKAPGIGLAMADYLDNKGCNVGRGNYKWGYEVAEAVYKTRKKLCDLFQFKEGSDPSKNVIFTASVTEGLNLVIKGMLQPGDHVLVSGMEHNAVMRPLIFLESQGISFSVMPCDELGNLELEKIEPLIQTTTKAIIMTHSSNVCGTVLPIHEVSEICKKNHLNFVVDAAQTAGAFSINMSQTAIDALCFTGHKGLLGPQGIGGVIIKDALAEEMTGIIQGGTGSRSESFEMPDFLPDKFESGTLNLPGIYGLSKALDYLKEKGPENILKKELELTQQIISGVQDINNIKLIGIPNITGRSAVISLMSSEKDNAQVAFELDKDYGIMTRVGLHCAPLAHKTLGTYPKGTIRLSLGHFNTPEEVEYCLHALKSILK</sequence>
<dbReference type="STRING" id="52689.AKG39_01230"/>
<comment type="caution">
    <text evidence="8">The sequence shown here is derived from an EMBL/GenBank/DDBJ whole genome shotgun (WGS) entry which is preliminary data.</text>
</comment>
<dbReference type="PATRIC" id="fig|52689.4.peg.2309"/>
<dbReference type="PANTHER" id="PTHR43586">
    <property type="entry name" value="CYSTEINE DESULFURASE"/>
    <property type="match status" value="1"/>
</dbReference>
<feature type="domain" description="Aminotransferase class V" evidence="7">
    <location>
        <begin position="8"/>
        <end position="380"/>
    </location>
</feature>
<dbReference type="GO" id="GO:0031071">
    <property type="term" value="F:cysteine desulfurase activity"/>
    <property type="evidence" value="ECO:0007669"/>
    <property type="project" value="UniProtKB-EC"/>
</dbReference>
<dbReference type="EC" id="2.8.1.7" evidence="3"/>
<evidence type="ECO:0000256" key="2">
    <source>
        <dbReference type="ARBA" id="ARBA00010447"/>
    </source>
</evidence>
<evidence type="ECO:0000259" key="7">
    <source>
        <dbReference type="Pfam" id="PF00266"/>
    </source>
</evidence>
<proteinExistence type="inferred from homology"/>
<dbReference type="InterPro" id="IPR015422">
    <property type="entry name" value="PyrdxlP-dep_Trfase_small"/>
</dbReference>
<dbReference type="InterPro" id="IPR010969">
    <property type="entry name" value="Cys_dSase-rel_unknwn_funct"/>
</dbReference>
<protein>
    <recommendedName>
        <fullName evidence="3">cysteine desulfurase</fullName>
        <ecNumber evidence="3">2.8.1.7</ecNumber>
    </recommendedName>
</protein>
<evidence type="ECO:0000313" key="8">
    <source>
        <dbReference type="EMBL" id="KNZ43354.1"/>
    </source>
</evidence>
<gene>
    <name evidence="8" type="ORF">AKG39_01230</name>
</gene>
<reference evidence="9" key="1">
    <citation type="submission" date="2015-07" db="EMBL/GenBank/DDBJ databases">
        <title>Draft genome sequence of Acetobacterium bakii DSM 8293, a potential psychrophilic chemical producer through syngas fermentation.</title>
        <authorList>
            <person name="Song Y."/>
            <person name="Hwang S."/>
            <person name="Cho B.-K."/>
        </authorList>
    </citation>
    <scope>NUCLEOTIDE SEQUENCE [LARGE SCALE GENOMIC DNA]</scope>
    <source>
        <strain evidence="9">DSM 8239</strain>
    </source>
</reference>
<dbReference type="InterPro" id="IPR015421">
    <property type="entry name" value="PyrdxlP-dep_Trfase_major"/>
</dbReference>
<dbReference type="Proteomes" id="UP000036873">
    <property type="component" value="Unassembled WGS sequence"/>
</dbReference>
<keyword evidence="9" id="KW-1185">Reference proteome</keyword>
<dbReference type="SUPFAM" id="SSF53383">
    <property type="entry name" value="PLP-dependent transferases"/>
    <property type="match status" value="1"/>
</dbReference>
<dbReference type="AlphaFoldDB" id="A0A0L6U4C2"/>
<name>A0A0L6U4C2_9FIRM</name>
<comment type="similarity">
    <text evidence="2">Belongs to the class-V pyridoxal-phosphate-dependent aminotransferase family. Csd subfamily.</text>
</comment>
<dbReference type="InterPro" id="IPR015424">
    <property type="entry name" value="PyrdxlP-dep_Trfase"/>
</dbReference>
<dbReference type="PANTHER" id="PTHR43586:SF4">
    <property type="entry name" value="ISOPENICILLIN N EPIMERASE"/>
    <property type="match status" value="1"/>
</dbReference>
<dbReference type="EMBL" id="LGYO01000004">
    <property type="protein sequence ID" value="KNZ43354.1"/>
    <property type="molecule type" value="Genomic_DNA"/>
</dbReference>
<dbReference type="Pfam" id="PF00266">
    <property type="entry name" value="Aminotran_5"/>
    <property type="match status" value="1"/>
</dbReference>
<dbReference type="Gene3D" id="3.90.1150.10">
    <property type="entry name" value="Aspartate Aminotransferase, domain 1"/>
    <property type="match status" value="1"/>
</dbReference>
<evidence type="ECO:0000256" key="4">
    <source>
        <dbReference type="ARBA" id="ARBA00022898"/>
    </source>
</evidence>
<dbReference type="PROSITE" id="PS00595">
    <property type="entry name" value="AA_TRANSFER_CLASS_5"/>
    <property type="match status" value="1"/>
</dbReference>
<dbReference type="OrthoDB" id="9804366at2"/>
<evidence type="ECO:0000256" key="3">
    <source>
        <dbReference type="ARBA" id="ARBA00012239"/>
    </source>
</evidence>
<dbReference type="Gene3D" id="3.40.640.10">
    <property type="entry name" value="Type I PLP-dependent aspartate aminotransferase-like (Major domain)"/>
    <property type="match status" value="1"/>
</dbReference>
<dbReference type="InterPro" id="IPR020578">
    <property type="entry name" value="Aminotrans_V_PyrdxlP_BS"/>
</dbReference>
<evidence type="ECO:0000256" key="1">
    <source>
        <dbReference type="ARBA" id="ARBA00001933"/>
    </source>
</evidence>
<dbReference type="NCBIfam" id="TIGR01977">
    <property type="entry name" value="am_tr_V_EF2568"/>
    <property type="match status" value="1"/>
</dbReference>
<evidence type="ECO:0000256" key="5">
    <source>
        <dbReference type="ARBA" id="ARBA00050776"/>
    </source>
</evidence>
<evidence type="ECO:0000313" key="9">
    <source>
        <dbReference type="Proteomes" id="UP000036873"/>
    </source>
</evidence>
<organism evidence="8 9">
    <name type="scientific">Acetobacterium bakii</name>
    <dbReference type="NCBI Taxonomy" id="52689"/>
    <lineage>
        <taxon>Bacteria</taxon>
        <taxon>Bacillati</taxon>
        <taxon>Bacillota</taxon>
        <taxon>Clostridia</taxon>
        <taxon>Eubacteriales</taxon>
        <taxon>Eubacteriaceae</taxon>
        <taxon>Acetobacterium</taxon>
    </lineage>
</organism>
<dbReference type="InterPro" id="IPR016454">
    <property type="entry name" value="Cysteine_dSase"/>
</dbReference>